<dbReference type="VEuPathDB" id="VectorBase:GMOY004125"/>
<dbReference type="SMART" id="SM00225">
    <property type="entry name" value="BTB"/>
    <property type="match status" value="1"/>
</dbReference>
<protein>
    <recommendedName>
        <fullName evidence="1">BTB domain-containing protein</fullName>
    </recommendedName>
</protein>
<dbReference type="Gene3D" id="3.30.710.10">
    <property type="entry name" value="Potassium Channel Kv1.1, Chain A"/>
    <property type="match status" value="1"/>
</dbReference>
<organism evidence="2 3">
    <name type="scientific">Glossina morsitans morsitans</name>
    <name type="common">Savannah tsetse fly</name>
    <dbReference type="NCBI Taxonomy" id="37546"/>
    <lineage>
        <taxon>Eukaryota</taxon>
        <taxon>Metazoa</taxon>
        <taxon>Ecdysozoa</taxon>
        <taxon>Arthropoda</taxon>
        <taxon>Hexapoda</taxon>
        <taxon>Insecta</taxon>
        <taxon>Pterygota</taxon>
        <taxon>Neoptera</taxon>
        <taxon>Endopterygota</taxon>
        <taxon>Diptera</taxon>
        <taxon>Brachycera</taxon>
        <taxon>Muscomorpha</taxon>
        <taxon>Hippoboscoidea</taxon>
        <taxon>Glossinidae</taxon>
        <taxon>Glossina</taxon>
    </lineage>
</organism>
<proteinExistence type="predicted"/>
<dbReference type="Proteomes" id="UP000092444">
    <property type="component" value="Unassembled WGS sequence"/>
</dbReference>
<dbReference type="InterPro" id="IPR000210">
    <property type="entry name" value="BTB/POZ_dom"/>
</dbReference>
<dbReference type="PROSITE" id="PS50097">
    <property type="entry name" value="BTB"/>
    <property type="match status" value="1"/>
</dbReference>
<evidence type="ECO:0000313" key="3">
    <source>
        <dbReference type="Proteomes" id="UP000092444"/>
    </source>
</evidence>
<dbReference type="SUPFAM" id="SSF54695">
    <property type="entry name" value="POZ domain"/>
    <property type="match status" value="1"/>
</dbReference>
<dbReference type="AlphaFoldDB" id="A0A1B0FK06"/>
<dbReference type="STRING" id="37546.A0A1B0FK06"/>
<accession>A0A1B0FK06</accession>
<dbReference type="PhylomeDB" id="A0A1B0FK06"/>
<keyword evidence="3" id="KW-1185">Reference proteome</keyword>
<dbReference type="EnsemblMetazoa" id="GMOY004125-RA">
    <property type="protein sequence ID" value="GMOY004125-PA"/>
    <property type="gene ID" value="GMOY004125"/>
</dbReference>
<dbReference type="EMBL" id="CCAG010021340">
    <property type="status" value="NOT_ANNOTATED_CDS"/>
    <property type="molecule type" value="Genomic_DNA"/>
</dbReference>
<name>A0A1B0FK06_GLOMM</name>
<dbReference type="PANTHER" id="PTHR24413">
    <property type="entry name" value="SPECKLE-TYPE POZ PROTEIN"/>
    <property type="match status" value="1"/>
</dbReference>
<evidence type="ECO:0000259" key="1">
    <source>
        <dbReference type="PROSITE" id="PS50097"/>
    </source>
</evidence>
<evidence type="ECO:0000313" key="2">
    <source>
        <dbReference type="EnsemblMetazoa" id="GMOY004125-PA"/>
    </source>
</evidence>
<sequence length="135" mass="15385">MNEGFGNLSVNEKCSVGELKAHKLTLPARSDVFAVMFEHEMEESKLNRVIITDIDHEVLNAMLNFMYMGKAPNLNKMAQCLLADAHEYALEGLKVICCNKFEYHVIESLLIWIKTGNSTSQRSPQWFPQPFSLSF</sequence>
<dbReference type="InterPro" id="IPR011333">
    <property type="entry name" value="SKP1/BTB/POZ_sf"/>
</dbReference>
<dbReference type="Pfam" id="PF00651">
    <property type="entry name" value="BTB"/>
    <property type="match status" value="1"/>
</dbReference>
<feature type="domain" description="BTB" evidence="1">
    <location>
        <begin position="8"/>
        <end position="70"/>
    </location>
</feature>
<reference evidence="2" key="1">
    <citation type="submission" date="2020-05" db="UniProtKB">
        <authorList>
            <consortium name="EnsemblMetazoa"/>
        </authorList>
    </citation>
    <scope>IDENTIFICATION</scope>
    <source>
        <strain evidence="2">Yale</strain>
    </source>
</reference>